<sequence>MAAGQMARPRPHPKPRHLSTRLAHCPDASVAAHARGVQRSTAGSYPDIGRLVDPAGTSAPMA</sequence>
<keyword evidence="3" id="KW-1185">Reference proteome</keyword>
<dbReference type="EMBL" id="FAOZ01000011">
    <property type="protein sequence ID" value="CUU57321.1"/>
    <property type="molecule type" value="Genomic_DNA"/>
</dbReference>
<reference evidence="3" key="1">
    <citation type="submission" date="2015-11" db="EMBL/GenBank/DDBJ databases">
        <authorList>
            <person name="Varghese N."/>
        </authorList>
    </citation>
    <scope>NUCLEOTIDE SEQUENCE [LARGE SCALE GENOMIC DNA]</scope>
    <source>
        <strain evidence="3">DSM 45899</strain>
    </source>
</reference>
<dbReference type="AlphaFoldDB" id="A0A0S4QQ07"/>
<feature type="region of interest" description="Disordered" evidence="1">
    <location>
        <begin position="1"/>
        <end position="20"/>
    </location>
</feature>
<feature type="compositionally biased region" description="Basic residues" evidence="1">
    <location>
        <begin position="9"/>
        <end position="19"/>
    </location>
</feature>
<name>A0A0S4QQ07_9ACTN</name>
<evidence type="ECO:0000256" key="1">
    <source>
        <dbReference type="SAM" id="MobiDB-lite"/>
    </source>
</evidence>
<gene>
    <name evidence="2" type="ORF">Ga0074812_111157</name>
</gene>
<proteinExistence type="predicted"/>
<feature type="region of interest" description="Disordered" evidence="1">
    <location>
        <begin position="34"/>
        <end position="62"/>
    </location>
</feature>
<organism evidence="2 3">
    <name type="scientific">Parafrankia irregularis</name>
    <dbReference type="NCBI Taxonomy" id="795642"/>
    <lineage>
        <taxon>Bacteria</taxon>
        <taxon>Bacillati</taxon>
        <taxon>Actinomycetota</taxon>
        <taxon>Actinomycetes</taxon>
        <taxon>Frankiales</taxon>
        <taxon>Frankiaceae</taxon>
        <taxon>Parafrankia</taxon>
    </lineage>
</organism>
<evidence type="ECO:0000313" key="3">
    <source>
        <dbReference type="Proteomes" id="UP000198802"/>
    </source>
</evidence>
<evidence type="ECO:0000313" key="2">
    <source>
        <dbReference type="EMBL" id="CUU57321.1"/>
    </source>
</evidence>
<protein>
    <submittedName>
        <fullName evidence="2">Uncharacterized protein</fullName>
    </submittedName>
</protein>
<accession>A0A0S4QQ07</accession>
<dbReference type="Proteomes" id="UP000198802">
    <property type="component" value="Unassembled WGS sequence"/>
</dbReference>